<gene>
    <name evidence="1" type="ORF">NEIMUCOT_04985</name>
</gene>
<evidence type="ECO:0000313" key="1">
    <source>
        <dbReference type="EMBL" id="EFC88602.1"/>
    </source>
</evidence>
<accession>D2ZWI8</accession>
<evidence type="ECO:0000313" key="2">
    <source>
        <dbReference type="Proteomes" id="UP000003344"/>
    </source>
</evidence>
<dbReference type="AlphaFoldDB" id="D2ZWI8"/>
<reference evidence="1 2" key="1">
    <citation type="submission" date="2009-10" db="EMBL/GenBank/DDBJ databases">
        <authorList>
            <person name="Weinstock G."/>
            <person name="Sodergren E."/>
            <person name="Clifton S."/>
            <person name="Fulton L."/>
            <person name="Fulton B."/>
            <person name="Courtney L."/>
            <person name="Fronick C."/>
            <person name="Harrison M."/>
            <person name="Strong C."/>
            <person name="Farmer C."/>
            <person name="Delahaunty K."/>
            <person name="Markovic C."/>
            <person name="Hall O."/>
            <person name="Minx P."/>
            <person name="Tomlinson C."/>
            <person name="Mitreva M."/>
            <person name="Nelson J."/>
            <person name="Hou S."/>
            <person name="Wollam A."/>
            <person name="Pepin K.H."/>
            <person name="Johnson M."/>
            <person name="Bhonagiri V."/>
            <person name="Nash W.E."/>
            <person name="Warren W."/>
            <person name="Chinwalla A."/>
            <person name="Mardis E.R."/>
            <person name="Wilson R.K."/>
        </authorList>
    </citation>
    <scope>NUCLEOTIDE SEQUENCE [LARGE SCALE GENOMIC DNA]</scope>
    <source>
        <strain evidence="2">ATCC 25996 / DSM 4631 / NCTC 10774 / M26</strain>
    </source>
</reference>
<organism evidence="1 2">
    <name type="scientific">Neisseria mucosa (strain ATCC 25996 / DSM 4631 / NCTC 10774 / M26)</name>
    <dbReference type="NCBI Taxonomy" id="546266"/>
    <lineage>
        <taxon>Bacteria</taxon>
        <taxon>Pseudomonadati</taxon>
        <taxon>Pseudomonadota</taxon>
        <taxon>Betaproteobacteria</taxon>
        <taxon>Neisseriales</taxon>
        <taxon>Neisseriaceae</taxon>
        <taxon>Neisseria</taxon>
    </lineage>
</organism>
<dbReference type="Proteomes" id="UP000003344">
    <property type="component" value="Unassembled WGS sequence"/>
</dbReference>
<dbReference type="STRING" id="546266.NEIMUCOT_04985"/>
<name>D2ZWI8_NEIM2</name>
<protein>
    <submittedName>
        <fullName evidence="1">Uncharacterized protein</fullName>
    </submittedName>
</protein>
<comment type="caution">
    <text evidence="1">The sequence shown here is derived from an EMBL/GenBank/DDBJ whole genome shotgun (WGS) entry which is preliminary data.</text>
</comment>
<dbReference type="EMBL" id="ACDX02000007">
    <property type="protein sequence ID" value="EFC88602.1"/>
    <property type="molecule type" value="Genomic_DNA"/>
</dbReference>
<sequence length="43" mass="5320">MLGFNLMRFRYILDWEKREGRMVMGLGFRRPDYHLSDWQNING</sequence>
<proteinExistence type="predicted"/>